<dbReference type="EMBL" id="VSSQ01144245">
    <property type="protein sequence ID" value="MPN63983.1"/>
    <property type="molecule type" value="Genomic_DNA"/>
</dbReference>
<dbReference type="SUPFAM" id="SSF52788">
    <property type="entry name" value="Phosphotyrosine protein phosphatases I"/>
    <property type="match status" value="1"/>
</dbReference>
<dbReference type="Gene3D" id="3.40.50.2300">
    <property type="match status" value="1"/>
</dbReference>
<gene>
    <name evidence="2" type="primary">ywlE_3</name>
    <name evidence="2" type="ORF">SDC9_211752</name>
</gene>
<dbReference type="PANTHER" id="PTHR11717:SF31">
    <property type="entry name" value="LOW MOLECULAR WEIGHT PROTEIN-TYROSINE-PHOSPHATASE ETP-RELATED"/>
    <property type="match status" value="1"/>
</dbReference>
<dbReference type="GO" id="GO:0004725">
    <property type="term" value="F:protein tyrosine phosphatase activity"/>
    <property type="evidence" value="ECO:0007669"/>
    <property type="project" value="TreeGrafter"/>
</dbReference>
<dbReference type="EC" id="3.9.1.2" evidence="2"/>
<dbReference type="Pfam" id="PF01451">
    <property type="entry name" value="LMWPc"/>
    <property type="match status" value="1"/>
</dbReference>
<accession>A0A645JXX7</accession>
<dbReference type="AlphaFoldDB" id="A0A645JXX7"/>
<keyword evidence="2" id="KW-0378">Hydrolase</keyword>
<dbReference type="PANTHER" id="PTHR11717">
    <property type="entry name" value="LOW MOLECULAR WEIGHT PROTEIN TYROSINE PHOSPHATASE"/>
    <property type="match status" value="1"/>
</dbReference>
<sequence length="138" mass="15337">MAEAIFRSFFADSDTKPQIASAGIQAFAGDEASENAILAMQERGVELRRHRSRLLSPYLLDEADIIITMTEVHKKFLLLKNAALADKIFSMAEIGGKVISDPYGGDLRTYLQCAEEIDAALQKLYQQLQEKKDQGNEA</sequence>
<dbReference type="GO" id="GO:0098627">
    <property type="term" value="F:protein arginine phosphatase activity"/>
    <property type="evidence" value="ECO:0007669"/>
    <property type="project" value="UniProtKB-EC"/>
</dbReference>
<proteinExistence type="predicted"/>
<dbReference type="InterPro" id="IPR023485">
    <property type="entry name" value="Ptyr_pPase"/>
</dbReference>
<reference evidence="2" key="1">
    <citation type="submission" date="2019-08" db="EMBL/GenBank/DDBJ databases">
        <authorList>
            <person name="Kucharzyk K."/>
            <person name="Murdoch R.W."/>
            <person name="Higgins S."/>
            <person name="Loffler F."/>
        </authorList>
    </citation>
    <scope>NUCLEOTIDE SEQUENCE</scope>
</reference>
<feature type="domain" description="Phosphotyrosine protein phosphatase I" evidence="1">
    <location>
        <begin position="1"/>
        <end position="127"/>
    </location>
</feature>
<dbReference type="InterPro" id="IPR050438">
    <property type="entry name" value="LMW_PTPase"/>
</dbReference>
<evidence type="ECO:0000313" key="2">
    <source>
        <dbReference type="EMBL" id="MPN63983.1"/>
    </source>
</evidence>
<protein>
    <submittedName>
        <fullName evidence="2">Protein-arginine-phosphatase</fullName>
        <ecNumber evidence="2">3.9.1.2</ecNumber>
    </submittedName>
</protein>
<name>A0A645JXX7_9ZZZZ</name>
<dbReference type="SMART" id="SM00226">
    <property type="entry name" value="LMWPc"/>
    <property type="match status" value="1"/>
</dbReference>
<organism evidence="2">
    <name type="scientific">bioreactor metagenome</name>
    <dbReference type="NCBI Taxonomy" id="1076179"/>
    <lineage>
        <taxon>unclassified sequences</taxon>
        <taxon>metagenomes</taxon>
        <taxon>ecological metagenomes</taxon>
    </lineage>
</organism>
<comment type="caution">
    <text evidence="2">The sequence shown here is derived from an EMBL/GenBank/DDBJ whole genome shotgun (WGS) entry which is preliminary data.</text>
</comment>
<evidence type="ECO:0000259" key="1">
    <source>
        <dbReference type="SMART" id="SM00226"/>
    </source>
</evidence>
<dbReference type="InterPro" id="IPR036196">
    <property type="entry name" value="Ptyr_pPase_sf"/>
</dbReference>